<dbReference type="Proteomes" id="UP001596500">
    <property type="component" value="Unassembled WGS sequence"/>
</dbReference>
<comment type="caution">
    <text evidence="3">The sequence shown here is derived from an EMBL/GenBank/DDBJ whole genome shotgun (WGS) entry which is preliminary data.</text>
</comment>
<organism evidence="3 4">
    <name type="scientific">Laceyella putida</name>
    <dbReference type="NCBI Taxonomy" id="110101"/>
    <lineage>
        <taxon>Bacteria</taxon>
        <taxon>Bacillati</taxon>
        <taxon>Bacillota</taxon>
        <taxon>Bacilli</taxon>
        <taxon>Bacillales</taxon>
        <taxon>Thermoactinomycetaceae</taxon>
        <taxon>Laceyella</taxon>
    </lineage>
</organism>
<keyword evidence="2" id="KW-0472">Membrane</keyword>
<keyword evidence="2" id="KW-1133">Transmembrane helix</keyword>
<evidence type="ECO:0000256" key="1">
    <source>
        <dbReference type="SAM" id="MobiDB-lite"/>
    </source>
</evidence>
<reference evidence="4" key="1">
    <citation type="journal article" date="2019" name="Int. J. Syst. Evol. Microbiol.">
        <title>The Global Catalogue of Microorganisms (GCM) 10K type strain sequencing project: providing services to taxonomists for standard genome sequencing and annotation.</title>
        <authorList>
            <consortium name="The Broad Institute Genomics Platform"/>
            <consortium name="The Broad Institute Genome Sequencing Center for Infectious Disease"/>
            <person name="Wu L."/>
            <person name="Ma J."/>
        </authorList>
    </citation>
    <scope>NUCLEOTIDE SEQUENCE [LARGE SCALE GENOMIC DNA]</scope>
    <source>
        <strain evidence="4">CGMCC 1.12942</strain>
    </source>
</reference>
<dbReference type="EMBL" id="JBHTBW010000019">
    <property type="protein sequence ID" value="MFC7440941.1"/>
    <property type="molecule type" value="Genomic_DNA"/>
</dbReference>
<protein>
    <submittedName>
        <fullName evidence="3">Uncharacterized protein</fullName>
    </submittedName>
</protein>
<keyword evidence="2" id="KW-0812">Transmembrane</keyword>
<evidence type="ECO:0000313" key="4">
    <source>
        <dbReference type="Proteomes" id="UP001596500"/>
    </source>
</evidence>
<accession>A0ABW2RIX5</accession>
<feature type="transmembrane region" description="Helical" evidence="2">
    <location>
        <begin position="9"/>
        <end position="27"/>
    </location>
</feature>
<evidence type="ECO:0000256" key="2">
    <source>
        <dbReference type="SAM" id="Phobius"/>
    </source>
</evidence>
<sequence length="94" mass="10942">MINPTNKKSWHVVVLAFVLFGAVIELMQHPEQLLLPIIIVGIVFYLYKFPPRWLLRLGSFSSPLATKRQANPKPKKRKKYPFRVIEGNNKKKTL</sequence>
<name>A0ABW2RIX5_9BACL</name>
<dbReference type="RefSeq" id="WP_379864223.1">
    <property type="nucleotide sequence ID" value="NZ_JBHTBW010000019.1"/>
</dbReference>
<evidence type="ECO:0000313" key="3">
    <source>
        <dbReference type="EMBL" id="MFC7440941.1"/>
    </source>
</evidence>
<keyword evidence="4" id="KW-1185">Reference proteome</keyword>
<gene>
    <name evidence="3" type="ORF">ACFQNG_07215</name>
</gene>
<feature type="region of interest" description="Disordered" evidence="1">
    <location>
        <begin position="65"/>
        <end position="94"/>
    </location>
</feature>
<proteinExistence type="predicted"/>
<feature type="transmembrane region" description="Helical" evidence="2">
    <location>
        <begin position="33"/>
        <end position="49"/>
    </location>
</feature>